<dbReference type="Proteomes" id="UP000184418">
    <property type="component" value="Unassembled WGS sequence"/>
</dbReference>
<reference evidence="2 3" key="1">
    <citation type="submission" date="2016-11" db="EMBL/GenBank/DDBJ databases">
        <authorList>
            <person name="Jaros S."/>
            <person name="Januszkiewicz K."/>
            <person name="Wedrychowicz H."/>
        </authorList>
    </citation>
    <scope>NUCLEOTIDE SEQUENCE [LARGE SCALE GENOMIC DNA]</scope>
    <source>
        <strain evidence="2 3">DSM 21074</strain>
    </source>
</reference>
<accession>A0A1M6K1B4</accession>
<sequence>MEELNSPTAEPALPTTPEARAAYIKAAQTKPDLDALRRLFAAELKAHPALPEALAPYHAQSTSSVVSMYASAKAAAFIKGPYLAQQAGAHFIEVREAAAHDLWEIQQKKLFDLQCRWRAEEITLPGLRHSEEFRQWEKYVDHCPWLPPVTADEVALYEAYLRSDHYEPNQNWAWQDYSRFRRTAEVGDHDPDDDDEAEAAADDDGYEAATNRAYRRLPAWYQYHNEATGQNLLLTLPDVRGEKEAYYIGLTEADKEEKLAAQRARGDMAASLPWHPLIVHRDDLTPYFRQFEEAADLPRLLRWYAASRQDERRRHGYLFEARHWMEKALEDQAAPWPIAAHADWRQALMAAGMRAWGHQLAGVLTDVWQEQEQNRALGLPVTGPKTYGTRPPFAEVNWAEEETYHPKFILRGRELAGEPRDFSF</sequence>
<dbReference type="OrthoDB" id="865359at2"/>
<name>A0A1M6K1B4_9BACT</name>
<protein>
    <submittedName>
        <fullName evidence="2">Uncharacterized protein</fullName>
    </submittedName>
</protein>
<proteinExistence type="predicted"/>
<evidence type="ECO:0000256" key="1">
    <source>
        <dbReference type="SAM" id="MobiDB-lite"/>
    </source>
</evidence>
<gene>
    <name evidence="2" type="ORF">SAMN02745146_3356</name>
</gene>
<keyword evidence="3" id="KW-1185">Reference proteome</keyword>
<organism evidence="2 3">
    <name type="scientific">Hymenobacter daecheongensis DSM 21074</name>
    <dbReference type="NCBI Taxonomy" id="1121955"/>
    <lineage>
        <taxon>Bacteria</taxon>
        <taxon>Pseudomonadati</taxon>
        <taxon>Bacteroidota</taxon>
        <taxon>Cytophagia</taxon>
        <taxon>Cytophagales</taxon>
        <taxon>Hymenobacteraceae</taxon>
        <taxon>Hymenobacter</taxon>
    </lineage>
</organism>
<feature type="compositionally biased region" description="Acidic residues" evidence="1">
    <location>
        <begin position="190"/>
        <end position="205"/>
    </location>
</feature>
<evidence type="ECO:0000313" key="2">
    <source>
        <dbReference type="EMBL" id="SHJ52756.1"/>
    </source>
</evidence>
<feature type="region of interest" description="Disordered" evidence="1">
    <location>
        <begin position="185"/>
        <end position="205"/>
    </location>
</feature>
<dbReference type="AlphaFoldDB" id="A0A1M6K1B4"/>
<dbReference type="EMBL" id="FQYN01000007">
    <property type="protein sequence ID" value="SHJ52756.1"/>
    <property type="molecule type" value="Genomic_DNA"/>
</dbReference>
<dbReference type="RefSeq" id="WP_073111303.1">
    <property type="nucleotide sequence ID" value="NZ_FQYN01000007.1"/>
</dbReference>
<evidence type="ECO:0000313" key="3">
    <source>
        <dbReference type="Proteomes" id="UP000184418"/>
    </source>
</evidence>